<sequence>MSSGISKITAERNQRALLELVMKPGNDICADCKSRNPRWASFNLGIFVCVHCASIHRKLGTHITKVKSLTLDQWSKEQLEVMKQNGNVKVNSFYNPDETRHPPPTNMIDSERDSELEKFIRAKYEFKRFVDRSASRLVPPARSSSSNVSRPRSTPIPEESPNQQKTSVAPPPLDKPAPSTLGRGTLHPARSIPSNLAQSSFTASRSASQPVPSQLNVQNPQVPAAKPSGNQVWDDLISLQTAPHSSSLPLQFQSPNTIPSLPAQPLAAPHSQPSLSLVTNAYSNLSTTPGSNFPNMMQTNSPIAMSPATGMGMSPGNIAPSIGNPYQQQHVSSSVPNNSFFNSQSLNPFPSSNGTSVPNMGMMMTGMPQFTPQSQFQPSPGLPPPSPIAQSNMYFQPQPHHQFSQLPQTPQQQFTSPSHIPQQQYSPLPPQPQFSLTPQIPAQQYPSQPQFAASPSYTLQHQQQHNPQQFQQQQMFPPNQYGSWQQNQ</sequence>
<accession>A0ACB8ABF7</accession>
<evidence type="ECO:0000313" key="2">
    <source>
        <dbReference type="Proteomes" id="UP000790377"/>
    </source>
</evidence>
<proteinExistence type="predicted"/>
<reference evidence="1" key="1">
    <citation type="journal article" date="2021" name="New Phytol.">
        <title>Evolutionary innovations through gain and loss of genes in the ectomycorrhizal Boletales.</title>
        <authorList>
            <person name="Wu G."/>
            <person name="Miyauchi S."/>
            <person name="Morin E."/>
            <person name="Kuo A."/>
            <person name="Drula E."/>
            <person name="Varga T."/>
            <person name="Kohler A."/>
            <person name="Feng B."/>
            <person name="Cao Y."/>
            <person name="Lipzen A."/>
            <person name="Daum C."/>
            <person name="Hundley H."/>
            <person name="Pangilinan J."/>
            <person name="Johnson J."/>
            <person name="Barry K."/>
            <person name="LaButti K."/>
            <person name="Ng V."/>
            <person name="Ahrendt S."/>
            <person name="Min B."/>
            <person name="Choi I.G."/>
            <person name="Park H."/>
            <person name="Plett J.M."/>
            <person name="Magnuson J."/>
            <person name="Spatafora J.W."/>
            <person name="Nagy L.G."/>
            <person name="Henrissat B."/>
            <person name="Grigoriev I.V."/>
            <person name="Yang Z.L."/>
            <person name="Xu J."/>
            <person name="Martin F.M."/>
        </authorList>
    </citation>
    <scope>NUCLEOTIDE SEQUENCE</scope>
    <source>
        <strain evidence="1">ATCC 28755</strain>
    </source>
</reference>
<organism evidence="1 2">
    <name type="scientific">Hygrophoropsis aurantiaca</name>
    <dbReference type="NCBI Taxonomy" id="72124"/>
    <lineage>
        <taxon>Eukaryota</taxon>
        <taxon>Fungi</taxon>
        <taxon>Dikarya</taxon>
        <taxon>Basidiomycota</taxon>
        <taxon>Agaricomycotina</taxon>
        <taxon>Agaricomycetes</taxon>
        <taxon>Agaricomycetidae</taxon>
        <taxon>Boletales</taxon>
        <taxon>Coniophorineae</taxon>
        <taxon>Hygrophoropsidaceae</taxon>
        <taxon>Hygrophoropsis</taxon>
    </lineage>
</organism>
<comment type="caution">
    <text evidence="1">The sequence shown here is derived from an EMBL/GenBank/DDBJ whole genome shotgun (WGS) entry which is preliminary data.</text>
</comment>
<protein>
    <submittedName>
        <fullName evidence="1">Uncharacterized protein</fullName>
    </submittedName>
</protein>
<dbReference type="EMBL" id="MU267709">
    <property type="protein sequence ID" value="KAH7910541.1"/>
    <property type="molecule type" value="Genomic_DNA"/>
</dbReference>
<dbReference type="Proteomes" id="UP000790377">
    <property type="component" value="Unassembled WGS sequence"/>
</dbReference>
<evidence type="ECO:0000313" key="1">
    <source>
        <dbReference type="EMBL" id="KAH7910541.1"/>
    </source>
</evidence>
<gene>
    <name evidence="1" type="ORF">BJ138DRAFT_1152658</name>
</gene>
<name>A0ACB8ABF7_9AGAM</name>
<keyword evidence="2" id="KW-1185">Reference proteome</keyword>